<evidence type="ECO:0000313" key="2">
    <source>
        <dbReference type="EMBL" id="KAK0477117.1"/>
    </source>
</evidence>
<evidence type="ECO:0000256" key="1">
    <source>
        <dbReference type="SAM" id="Phobius"/>
    </source>
</evidence>
<keyword evidence="1" id="KW-0472">Membrane</keyword>
<organism evidence="2 3">
    <name type="scientific">Armillaria novae-zelandiae</name>
    <dbReference type="NCBI Taxonomy" id="153914"/>
    <lineage>
        <taxon>Eukaryota</taxon>
        <taxon>Fungi</taxon>
        <taxon>Dikarya</taxon>
        <taxon>Basidiomycota</taxon>
        <taxon>Agaricomycotina</taxon>
        <taxon>Agaricomycetes</taxon>
        <taxon>Agaricomycetidae</taxon>
        <taxon>Agaricales</taxon>
        <taxon>Marasmiineae</taxon>
        <taxon>Physalacriaceae</taxon>
        <taxon>Armillaria</taxon>
    </lineage>
</organism>
<name>A0AA39U458_9AGAR</name>
<dbReference type="Proteomes" id="UP001175227">
    <property type="component" value="Unassembled WGS sequence"/>
</dbReference>
<protein>
    <submittedName>
        <fullName evidence="2">Uncharacterized protein</fullName>
    </submittedName>
</protein>
<feature type="transmembrane region" description="Helical" evidence="1">
    <location>
        <begin position="114"/>
        <end position="138"/>
    </location>
</feature>
<reference evidence="2" key="1">
    <citation type="submission" date="2023-06" db="EMBL/GenBank/DDBJ databases">
        <authorList>
            <consortium name="Lawrence Berkeley National Laboratory"/>
            <person name="Ahrendt S."/>
            <person name="Sahu N."/>
            <person name="Indic B."/>
            <person name="Wong-Bajracharya J."/>
            <person name="Merenyi Z."/>
            <person name="Ke H.-M."/>
            <person name="Monk M."/>
            <person name="Kocsube S."/>
            <person name="Drula E."/>
            <person name="Lipzen A."/>
            <person name="Balint B."/>
            <person name="Henrissat B."/>
            <person name="Andreopoulos B."/>
            <person name="Martin F.M."/>
            <person name="Harder C.B."/>
            <person name="Rigling D."/>
            <person name="Ford K.L."/>
            <person name="Foster G.D."/>
            <person name="Pangilinan J."/>
            <person name="Papanicolaou A."/>
            <person name="Barry K."/>
            <person name="LaButti K."/>
            <person name="Viragh M."/>
            <person name="Koriabine M."/>
            <person name="Yan M."/>
            <person name="Riley R."/>
            <person name="Champramary S."/>
            <person name="Plett K.L."/>
            <person name="Tsai I.J."/>
            <person name="Slot J."/>
            <person name="Sipos G."/>
            <person name="Plett J."/>
            <person name="Nagy L.G."/>
            <person name="Grigoriev I.V."/>
        </authorList>
    </citation>
    <scope>NUCLEOTIDE SEQUENCE</scope>
    <source>
        <strain evidence="2">ICMP 16352</strain>
    </source>
</reference>
<sequence length="339" mass="38465">MAVYLIESKENDPFDYEQQFPEDKSADEMDVYVLTWLFDMSSNPSVQTIIVQSIGALLLASVKPLKQCAKGILEFYNAVASLIHFSIEEGKFDCLTHAGFCLGSAHYTFTVDSFWLSILVIFLVIIWWRFAPIVWGYLLQKLLPLDSQWENSNDRRLIQPLFHAISLSYWPANYKPSPLFLGSDKLEMCLTSDSIDKDDRGTCPVTLEVAIHKYLFLYVAHAIILCFRDAVNNLFHLGPVTEFPSPGDPQLCALLTMASSPFIHTVPMINPSIDTFFGIVMLNIATFMGVHESDLLDNNFPSFKLDANRHSVLKLLYTLISSQEFGDVLMHSSESYVYR</sequence>
<evidence type="ECO:0000313" key="3">
    <source>
        <dbReference type="Proteomes" id="UP001175227"/>
    </source>
</evidence>
<gene>
    <name evidence="2" type="ORF">IW261DRAFT_1566604</name>
</gene>
<dbReference type="EMBL" id="JAUEPR010000018">
    <property type="protein sequence ID" value="KAK0477117.1"/>
    <property type="molecule type" value="Genomic_DNA"/>
</dbReference>
<keyword evidence="1" id="KW-0812">Transmembrane</keyword>
<accession>A0AA39U458</accession>
<proteinExistence type="predicted"/>
<keyword evidence="3" id="KW-1185">Reference proteome</keyword>
<keyword evidence="1" id="KW-1133">Transmembrane helix</keyword>
<dbReference type="AlphaFoldDB" id="A0AA39U458"/>
<comment type="caution">
    <text evidence="2">The sequence shown here is derived from an EMBL/GenBank/DDBJ whole genome shotgun (WGS) entry which is preliminary data.</text>
</comment>